<evidence type="ECO:0000259" key="3">
    <source>
        <dbReference type="PROSITE" id="PS50977"/>
    </source>
</evidence>
<feature type="DNA-binding region" description="H-T-H motif" evidence="2">
    <location>
        <begin position="39"/>
        <end position="58"/>
    </location>
</feature>
<dbReference type="InterPro" id="IPR041586">
    <property type="entry name" value="PsrA_TetR_C"/>
</dbReference>
<evidence type="ECO:0000256" key="1">
    <source>
        <dbReference type="ARBA" id="ARBA00023125"/>
    </source>
</evidence>
<organism evidence="4 5">
    <name type="scientific">Flavimaribacter sediminis</name>
    <dbReference type="NCBI Taxonomy" id="2865987"/>
    <lineage>
        <taxon>Bacteria</taxon>
        <taxon>Pseudomonadati</taxon>
        <taxon>Pseudomonadota</taxon>
        <taxon>Alphaproteobacteria</taxon>
        <taxon>Hyphomicrobiales</taxon>
        <taxon>Rhizobiaceae</taxon>
        <taxon>Flavimaribacter</taxon>
    </lineage>
</organism>
<dbReference type="InterPro" id="IPR036271">
    <property type="entry name" value="Tet_transcr_reg_TetR-rel_C_sf"/>
</dbReference>
<dbReference type="PROSITE" id="PS50977">
    <property type="entry name" value="HTH_TETR_2"/>
    <property type="match status" value="1"/>
</dbReference>
<protein>
    <submittedName>
        <fullName evidence="4">TetR family transcriptional regulator</fullName>
    </submittedName>
</protein>
<dbReference type="SUPFAM" id="SSF46689">
    <property type="entry name" value="Homeodomain-like"/>
    <property type="match status" value="1"/>
</dbReference>
<accession>A0AAE3D2L0</accession>
<dbReference type="EMBL" id="JAICBX010000003">
    <property type="protein sequence ID" value="MBW8639232.1"/>
    <property type="molecule type" value="Genomic_DNA"/>
</dbReference>
<dbReference type="GO" id="GO:0003700">
    <property type="term" value="F:DNA-binding transcription factor activity"/>
    <property type="evidence" value="ECO:0007669"/>
    <property type="project" value="TreeGrafter"/>
</dbReference>
<evidence type="ECO:0000256" key="2">
    <source>
        <dbReference type="PROSITE-ProRule" id="PRU00335"/>
    </source>
</evidence>
<dbReference type="Gene3D" id="1.10.357.10">
    <property type="entry name" value="Tetracycline Repressor, domain 2"/>
    <property type="match status" value="1"/>
</dbReference>
<comment type="caution">
    <text evidence="4">The sequence shown here is derived from an EMBL/GenBank/DDBJ whole genome shotgun (WGS) entry which is preliminary data.</text>
</comment>
<keyword evidence="5" id="KW-1185">Reference proteome</keyword>
<dbReference type="InterPro" id="IPR001647">
    <property type="entry name" value="HTH_TetR"/>
</dbReference>
<dbReference type="Proteomes" id="UP001196509">
    <property type="component" value="Unassembled WGS sequence"/>
</dbReference>
<reference evidence="4" key="1">
    <citation type="submission" date="2021-08" db="EMBL/GenBank/DDBJ databases">
        <title>Hoeflea bacterium WL0058 sp. nov., isolated from the sediment.</title>
        <authorList>
            <person name="Wang L."/>
            <person name="Zhang D."/>
        </authorList>
    </citation>
    <scope>NUCLEOTIDE SEQUENCE</scope>
    <source>
        <strain evidence="4">WL0058</strain>
    </source>
</reference>
<dbReference type="PROSITE" id="PS01081">
    <property type="entry name" value="HTH_TETR_1"/>
    <property type="match status" value="1"/>
</dbReference>
<name>A0AAE3D2L0_9HYPH</name>
<dbReference type="AlphaFoldDB" id="A0AAE3D2L0"/>
<proteinExistence type="predicted"/>
<dbReference type="Pfam" id="PF00440">
    <property type="entry name" value="TetR_N"/>
    <property type="match status" value="1"/>
</dbReference>
<dbReference type="SUPFAM" id="SSF48498">
    <property type="entry name" value="Tetracyclin repressor-like, C-terminal domain"/>
    <property type="match status" value="1"/>
</dbReference>
<dbReference type="InterPro" id="IPR023772">
    <property type="entry name" value="DNA-bd_HTH_TetR-type_CS"/>
</dbReference>
<dbReference type="PANTHER" id="PTHR30055">
    <property type="entry name" value="HTH-TYPE TRANSCRIPTIONAL REGULATOR RUTR"/>
    <property type="match status" value="1"/>
</dbReference>
<sequence length="230" mass="25262">MQKNEKIERPYKKARPSTRDAILDAAETLMAQHGYHAVSLREIARASGANLGSVTYHFGAKENLLAEIYERHTHPMNQRRMELLREAERINDQEDRLLAVIRSFVLPAFSSQSDVAGGGARFTRVRAILSMEGNEAAQRIISASFDDTSHAFVDAIAGCIPGADRNAIVWRCHFLLGALYYTLVNGDRIDRLTGGASSGEDHELAIDQLVHATAASLRDLSKAGDGRTST</sequence>
<dbReference type="Pfam" id="PF17939">
    <property type="entry name" value="TetR_C_30"/>
    <property type="match status" value="1"/>
</dbReference>
<dbReference type="RefSeq" id="WP_220229931.1">
    <property type="nucleotide sequence ID" value="NZ_JAICBX010000003.1"/>
</dbReference>
<evidence type="ECO:0000313" key="5">
    <source>
        <dbReference type="Proteomes" id="UP001196509"/>
    </source>
</evidence>
<dbReference type="PANTHER" id="PTHR30055:SF181">
    <property type="entry name" value="BLR6905 PROTEIN"/>
    <property type="match status" value="1"/>
</dbReference>
<dbReference type="InterPro" id="IPR050109">
    <property type="entry name" value="HTH-type_TetR-like_transc_reg"/>
</dbReference>
<gene>
    <name evidence="4" type="ORF">K1W69_18700</name>
</gene>
<dbReference type="PRINTS" id="PR00455">
    <property type="entry name" value="HTHTETR"/>
</dbReference>
<keyword evidence="1 2" id="KW-0238">DNA-binding</keyword>
<dbReference type="GO" id="GO:0000976">
    <property type="term" value="F:transcription cis-regulatory region binding"/>
    <property type="evidence" value="ECO:0007669"/>
    <property type="project" value="TreeGrafter"/>
</dbReference>
<dbReference type="InterPro" id="IPR009057">
    <property type="entry name" value="Homeodomain-like_sf"/>
</dbReference>
<feature type="domain" description="HTH tetR-type" evidence="3">
    <location>
        <begin position="16"/>
        <end position="76"/>
    </location>
</feature>
<evidence type="ECO:0000313" key="4">
    <source>
        <dbReference type="EMBL" id="MBW8639232.1"/>
    </source>
</evidence>